<keyword evidence="3" id="KW-1185">Reference proteome</keyword>
<dbReference type="AlphaFoldDB" id="A0A0S3S9N7"/>
<sequence length="71" mass="8329">MWATPPFHPTGKVVLPHPSWFHYCQWHPLLFSQLIEFSPPFEGFFPFLMSCMLSFSASIPLFTFFFPVMIS</sequence>
<dbReference type="Proteomes" id="UP000291084">
    <property type="component" value="Chromosome 6"/>
</dbReference>
<proteinExistence type="predicted"/>
<gene>
    <name evidence="2" type="primary">Vigan.06G048700</name>
    <name evidence="2" type="ORF">VIGAN_06048700</name>
</gene>
<evidence type="ECO:0000313" key="3">
    <source>
        <dbReference type="Proteomes" id="UP000291084"/>
    </source>
</evidence>
<keyword evidence="1" id="KW-1133">Transmembrane helix</keyword>
<name>A0A0S3S9N7_PHAAN</name>
<keyword evidence="1" id="KW-0472">Membrane</keyword>
<accession>A0A0S3S9N7</accession>
<keyword evidence="1" id="KW-0812">Transmembrane</keyword>
<protein>
    <submittedName>
        <fullName evidence="2">Uncharacterized protein</fullName>
    </submittedName>
</protein>
<evidence type="ECO:0000256" key="1">
    <source>
        <dbReference type="SAM" id="Phobius"/>
    </source>
</evidence>
<feature type="transmembrane region" description="Helical" evidence="1">
    <location>
        <begin position="44"/>
        <end position="70"/>
    </location>
</feature>
<organism evidence="2 3">
    <name type="scientific">Vigna angularis var. angularis</name>
    <dbReference type="NCBI Taxonomy" id="157739"/>
    <lineage>
        <taxon>Eukaryota</taxon>
        <taxon>Viridiplantae</taxon>
        <taxon>Streptophyta</taxon>
        <taxon>Embryophyta</taxon>
        <taxon>Tracheophyta</taxon>
        <taxon>Spermatophyta</taxon>
        <taxon>Magnoliopsida</taxon>
        <taxon>eudicotyledons</taxon>
        <taxon>Gunneridae</taxon>
        <taxon>Pentapetalae</taxon>
        <taxon>rosids</taxon>
        <taxon>fabids</taxon>
        <taxon>Fabales</taxon>
        <taxon>Fabaceae</taxon>
        <taxon>Papilionoideae</taxon>
        <taxon>50 kb inversion clade</taxon>
        <taxon>NPAAA clade</taxon>
        <taxon>indigoferoid/millettioid clade</taxon>
        <taxon>Phaseoleae</taxon>
        <taxon>Vigna</taxon>
    </lineage>
</organism>
<dbReference type="EMBL" id="AP015039">
    <property type="protein sequence ID" value="BAT89515.1"/>
    <property type="molecule type" value="Genomic_DNA"/>
</dbReference>
<evidence type="ECO:0000313" key="2">
    <source>
        <dbReference type="EMBL" id="BAT89515.1"/>
    </source>
</evidence>
<reference evidence="2 3" key="1">
    <citation type="journal article" date="2015" name="Sci. Rep.">
        <title>The power of single molecule real-time sequencing technology in the de novo assembly of a eukaryotic genome.</title>
        <authorList>
            <person name="Sakai H."/>
            <person name="Naito K."/>
            <person name="Ogiso-Tanaka E."/>
            <person name="Takahashi Y."/>
            <person name="Iseki K."/>
            <person name="Muto C."/>
            <person name="Satou K."/>
            <person name="Teruya K."/>
            <person name="Shiroma A."/>
            <person name="Shimoji M."/>
            <person name="Hirano T."/>
            <person name="Itoh T."/>
            <person name="Kaga A."/>
            <person name="Tomooka N."/>
        </authorList>
    </citation>
    <scope>NUCLEOTIDE SEQUENCE [LARGE SCALE GENOMIC DNA]</scope>
    <source>
        <strain evidence="3">cv. Shumari</strain>
    </source>
</reference>